<dbReference type="Gene3D" id="1.10.3720.10">
    <property type="entry name" value="MetI-like"/>
    <property type="match status" value="1"/>
</dbReference>
<name>A0A938YPT9_9ACTN</name>
<dbReference type="RefSeq" id="WP_205257116.1">
    <property type="nucleotide sequence ID" value="NZ_BAAAPV010000001.1"/>
</dbReference>
<comment type="similarity">
    <text evidence="6">Belongs to the binding-protein-dependent transport system permease family.</text>
</comment>
<dbReference type="PANTHER" id="PTHR30177:SF33">
    <property type="entry name" value="POSSIBLE OSMOPROTECTANT (GLYCINE BETAINE_CARNITINE_CHOLINE_L-PROLINE) TRANSPORT INTEGRAL MEMBRANE PROTEIN ABC TRANSPORTER PROZ"/>
    <property type="match status" value="1"/>
</dbReference>
<keyword evidence="4 6" id="KW-1133">Transmembrane helix</keyword>
<dbReference type="GO" id="GO:0031460">
    <property type="term" value="P:glycine betaine transport"/>
    <property type="evidence" value="ECO:0007669"/>
    <property type="project" value="TreeGrafter"/>
</dbReference>
<dbReference type="EMBL" id="JAERWL010000009">
    <property type="protein sequence ID" value="MBM9477008.1"/>
    <property type="molecule type" value="Genomic_DNA"/>
</dbReference>
<dbReference type="GO" id="GO:0005886">
    <property type="term" value="C:plasma membrane"/>
    <property type="evidence" value="ECO:0007669"/>
    <property type="project" value="UniProtKB-SubCell"/>
</dbReference>
<dbReference type="InterPro" id="IPR035906">
    <property type="entry name" value="MetI-like_sf"/>
</dbReference>
<evidence type="ECO:0000256" key="1">
    <source>
        <dbReference type="ARBA" id="ARBA00004141"/>
    </source>
</evidence>
<comment type="caution">
    <text evidence="8">The sequence shown here is derived from an EMBL/GenBank/DDBJ whole genome shotgun (WGS) entry which is preliminary data.</text>
</comment>
<evidence type="ECO:0000313" key="8">
    <source>
        <dbReference type="EMBL" id="MBM9477008.1"/>
    </source>
</evidence>
<dbReference type="InterPro" id="IPR051204">
    <property type="entry name" value="ABC_transp_perm/SBD"/>
</dbReference>
<keyword evidence="3 6" id="KW-0812">Transmembrane</keyword>
<feature type="transmembrane region" description="Helical" evidence="6">
    <location>
        <begin position="33"/>
        <end position="53"/>
    </location>
</feature>
<dbReference type="SUPFAM" id="SSF161098">
    <property type="entry name" value="MetI-like"/>
    <property type="match status" value="1"/>
</dbReference>
<feature type="transmembrane region" description="Helical" evidence="6">
    <location>
        <begin position="193"/>
        <end position="218"/>
    </location>
</feature>
<dbReference type="CDD" id="cd06261">
    <property type="entry name" value="TM_PBP2"/>
    <property type="match status" value="1"/>
</dbReference>
<feature type="domain" description="ABC transmembrane type-1" evidence="7">
    <location>
        <begin position="24"/>
        <end position="210"/>
    </location>
</feature>
<keyword evidence="9" id="KW-1185">Reference proteome</keyword>
<proteinExistence type="inferred from homology"/>
<evidence type="ECO:0000256" key="2">
    <source>
        <dbReference type="ARBA" id="ARBA00022448"/>
    </source>
</evidence>
<dbReference type="Pfam" id="PF00528">
    <property type="entry name" value="BPD_transp_1"/>
    <property type="match status" value="1"/>
</dbReference>
<protein>
    <submittedName>
        <fullName evidence="8">ABC transporter permease</fullName>
    </submittedName>
</protein>
<comment type="subcellular location">
    <subcellularLocation>
        <location evidence="6">Cell membrane</location>
        <topology evidence="6">Multi-pass membrane protein</topology>
    </subcellularLocation>
    <subcellularLocation>
        <location evidence="1">Membrane</location>
        <topology evidence="1">Multi-pass membrane protein</topology>
    </subcellularLocation>
</comment>
<evidence type="ECO:0000256" key="5">
    <source>
        <dbReference type="ARBA" id="ARBA00023136"/>
    </source>
</evidence>
<dbReference type="Proteomes" id="UP000663801">
    <property type="component" value="Unassembled WGS sequence"/>
</dbReference>
<dbReference type="AlphaFoldDB" id="A0A938YPT9"/>
<feature type="transmembrane region" description="Helical" evidence="6">
    <location>
        <begin position="65"/>
        <end position="83"/>
    </location>
</feature>
<organism evidence="8 9">
    <name type="scientific">Nakamurella flavida</name>
    <dbReference type="NCBI Taxonomy" id="363630"/>
    <lineage>
        <taxon>Bacteria</taxon>
        <taxon>Bacillati</taxon>
        <taxon>Actinomycetota</taxon>
        <taxon>Actinomycetes</taxon>
        <taxon>Nakamurellales</taxon>
        <taxon>Nakamurellaceae</taxon>
        <taxon>Nakamurella</taxon>
    </lineage>
</organism>
<dbReference type="InterPro" id="IPR000515">
    <property type="entry name" value="MetI-like"/>
</dbReference>
<dbReference type="PANTHER" id="PTHR30177">
    <property type="entry name" value="GLYCINE BETAINE/L-PROLINE TRANSPORT SYSTEM PERMEASE PROTEIN PROW"/>
    <property type="match status" value="1"/>
</dbReference>
<reference evidence="8" key="1">
    <citation type="submission" date="2021-01" db="EMBL/GenBank/DDBJ databases">
        <title>KCTC 19127 draft genome.</title>
        <authorList>
            <person name="An D."/>
        </authorList>
    </citation>
    <scope>NUCLEOTIDE SEQUENCE</scope>
    <source>
        <strain evidence="8">KCTC 19127</strain>
    </source>
</reference>
<gene>
    <name evidence="8" type="ORF">JL107_11165</name>
</gene>
<evidence type="ECO:0000256" key="3">
    <source>
        <dbReference type="ARBA" id="ARBA00022692"/>
    </source>
</evidence>
<dbReference type="PROSITE" id="PS50928">
    <property type="entry name" value="ABC_TM1"/>
    <property type="match status" value="1"/>
</dbReference>
<keyword evidence="2 6" id="KW-0813">Transport</keyword>
<keyword evidence="5 6" id="KW-0472">Membrane</keyword>
<sequence length="240" mass="24390">MGGALTWLTTGSNWSGSGGVWARLLEHLRYTGIAMAIALVIALPLGALIGHTGKGVAAVSGVANAFRALPTLGVLIVLTLWAFDNLKGSLTFLAPSIAVLVVLAIPPMLSNTYAGIAAVDPAARDAAKGMGMTGGKVLTAVEIPVALPLILSGIRSAYLQVVATATIAAVIGLGGLGRFVLDGQKQQDYAEMVAGAILVALVAIIGDRIIALIGRLVVSPGISGRRVREKAATLETVPPT</sequence>
<feature type="transmembrane region" description="Helical" evidence="6">
    <location>
        <begin position="90"/>
        <end position="109"/>
    </location>
</feature>
<evidence type="ECO:0000256" key="6">
    <source>
        <dbReference type="RuleBase" id="RU363032"/>
    </source>
</evidence>
<feature type="transmembrane region" description="Helical" evidence="6">
    <location>
        <begin position="158"/>
        <end position="181"/>
    </location>
</feature>
<evidence type="ECO:0000259" key="7">
    <source>
        <dbReference type="PROSITE" id="PS50928"/>
    </source>
</evidence>
<dbReference type="GO" id="GO:0055085">
    <property type="term" value="P:transmembrane transport"/>
    <property type="evidence" value="ECO:0007669"/>
    <property type="project" value="InterPro"/>
</dbReference>
<accession>A0A938YPT9</accession>
<evidence type="ECO:0000313" key="9">
    <source>
        <dbReference type="Proteomes" id="UP000663801"/>
    </source>
</evidence>
<evidence type="ECO:0000256" key="4">
    <source>
        <dbReference type="ARBA" id="ARBA00022989"/>
    </source>
</evidence>